<evidence type="ECO:0000313" key="2">
    <source>
        <dbReference type="Proteomes" id="UP000193498"/>
    </source>
</evidence>
<name>A0A1Y1ZDB9_9FUNG</name>
<proteinExistence type="predicted"/>
<gene>
    <name evidence="1" type="ORF">K493DRAFT_309855</name>
</gene>
<dbReference type="EMBL" id="MCFE01000002">
    <property type="protein sequence ID" value="ORY08241.1"/>
    <property type="molecule type" value="Genomic_DNA"/>
</dbReference>
<dbReference type="InParanoid" id="A0A1Y1ZDB9"/>
<protein>
    <submittedName>
        <fullName evidence="1">Uncharacterized protein</fullName>
    </submittedName>
</protein>
<dbReference type="Proteomes" id="UP000193498">
    <property type="component" value="Unassembled WGS sequence"/>
</dbReference>
<evidence type="ECO:0000313" key="1">
    <source>
        <dbReference type="EMBL" id="ORY08241.1"/>
    </source>
</evidence>
<dbReference type="OrthoDB" id="5550090at2759"/>
<keyword evidence="2" id="KW-1185">Reference proteome</keyword>
<organism evidence="1 2">
    <name type="scientific">Basidiobolus meristosporus CBS 931.73</name>
    <dbReference type="NCBI Taxonomy" id="1314790"/>
    <lineage>
        <taxon>Eukaryota</taxon>
        <taxon>Fungi</taxon>
        <taxon>Fungi incertae sedis</taxon>
        <taxon>Zoopagomycota</taxon>
        <taxon>Entomophthoromycotina</taxon>
        <taxon>Basidiobolomycetes</taxon>
        <taxon>Basidiobolales</taxon>
        <taxon>Basidiobolaceae</taxon>
        <taxon>Basidiobolus</taxon>
    </lineage>
</organism>
<dbReference type="AlphaFoldDB" id="A0A1Y1ZDB9"/>
<sequence>MPTADDKQATRRHISIRSASGIFKLNKLLLWARKARGPFYDPSTRLYQVNKGSHMYFSGVNLENSSQ</sequence>
<comment type="caution">
    <text evidence="1">The sequence shown here is derived from an EMBL/GenBank/DDBJ whole genome shotgun (WGS) entry which is preliminary data.</text>
</comment>
<reference evidence="1 2" key="1">
    <citation type="submission" date="2016-07" db="EMBL/GenBank/DDBJ databases">
        <title>Pervasive Adenine N6-methylation of Active Genes in Fungi.</title>
        <authorList>
            <consortium name="DOE Joint Genome Institute"/>
            <person name="Mondo S.J."/>
            <person name="Dannebaum R.O."/>
            <person name="Kuo R.C."/>
            <person name="Labutti K."/>
            <person name="Haridas S."/>
            <person name="Kuo A."/>
            <person name="Salamov A."/>
            <person name="Ahrendt S.R."/>
            <person name="Lipzen A."/>
            <person name="Sullivan W."/>
            <person name="Andreopoulos W.B."/>
            <person name="Clum A."/>
            <person name="Lindquist E."/>
            <person name="Daum C."/>
            <person name="Ramamoorthy G.K."/>
            <person name="Gryganskyi A."/>
            <person name="Culley D."/>
            <person name="Magnuson J.K."/>
            <person name="James T.Y."/>
            <person name="O'Malley M.A."/>
            <person name="Stajich J.E."/>
            <person name="Spatafora J.W."/>
            <person name="Visel A."/>
            <person name="Grigoriev I.V."/>
        </authorList>
    </citation>
    <scope>NUCLEOTIDE SEQUENCE [LARGE SCALE GENOMIC DNA]</scope>
    <source>
        <strain evidence="1 2">CBS 931.73</strain>
    </source>
</reference>
<accession>A0A1Y1ZDB9</accession>